<reference evidence="1 2" key="1">
    <citation type="submission" date="2020-05" db="EMBL/GenBank/DDBJ databases">
        <title>Complete genome sequencing of Campylobacter and Arcobacter type strains.</title>
        <authorList>
            <person name="Miller W.G."/>
            <person name="Yee E."/>
        </authorList>
    </citation>
    <scope>NUCLEOTIDE SEQUENCE [LARGE SCALE GENOMIC DNA]</scope>
    <source>
        <strain evidence="1 2">LMG 25694</strain>
    </source>
</reference>
<dbReference type="AlphaFoldDB" id="A0AAE7BEX1"/>
<gene>
    <name evidence="1" type="ORF">ADFLV_2217</name>
</gene>
<name>A0AAE7BEX1_9BACT</name>
<dbReference type="RefSeq" id="WP_129011251.1">
    <property type="nucleotide sequence ID" value="NZ_CP053835.1"/>
</dbReference>
<organism evidence="1 2">
    <name type="scientific">Arcobacter defluvii</name>
    <dbReference type="NCBI Taxonomy" id="873191"/>
    <lineage>
        <taxon>Bacteria</taxon>
        <taxon>Pseudomonadati</taxon>
        <taxon>Campylobacterota</taxon>
        <taxon>Epsilonproteobacteria</taxon>
        <taxon>Campylobacterales</taxon>
        <taxon>Arcobacteraceae</taxon>
        <taxon>Arcobacter</taxon>
    </lineage>
</organism>
<dbReference type="Proteomes" id="UP000503313">
    <property type="component" value="Chromosome"/>
</dbReference>
<evidence type="ECO:0000313" key="1">
    <source>
        <dbReference type="EMBL" id="QKF78225.1"/>
    </source>
</evidence>
<dbReference type="EMBL" id="CP053835">
    <property type="protein sequence ID" value="QKF78225.1"/>
    <property type="molecule type" value="Genomic_DNA"/>
</dbReference>
<accession>A0AAE7BEX1</accession>
<proteinExistence type="predicted"/>
<evidence type="ECO:0000313" key="2">
    <source>
        <dbReference type="Proteomes" id="UP000503313"/>
    </source>
</evidence>
<dbReference type="SUPFAM" id="SSF57783">
    <property type="entry name" value="Zinc beta-ribbon"/>
    <property type="match status" value="1"/>
</dbReference>
<dbReference type="KEGG" id="adz:ADFLV_2217"/>
<protein>
    <submittedName>
        <fullName evidence="1">Uncharacterized protein</fullName>
    </submittedName>
</protein>
<sequence>MAIQPNPYKLVCPNCGSSKIVAPRSDAFSPKDLIAMSPVCSKCGNKMERKNIDKFI</sequence>
<keyword evidence="2" id="KW-1185">Reference proteome</keyword>